<reference evidence="3 4" key="1">
    <citation type="submission" date="2015-07" db="EMBL/GenBank/DDBJ databases">
        <title>Draft Genome Sequence of Malassezia furfur CBS1878 and Malassezia pachydermatis CBS1879.</title>
        <authorList>
            <person name="Triana S."/>
            <person name="Ohm R."/>
            <person name="Gonzalez A."/>
            <person name="DeCock H."/>
            <person name="Restrepo S."/>
            <person name="Celis A."/>
        </authorList>
    </citation>
    <scope>NUCLEOTIDE SEQUENCE [LARGE SCALE GENOMIC DNA]</scope>
    <source>
        <strain evidence="3 4">CBS 1879</strain>
    </source>
</reference>
<dbReference type="InterPro" id="IPR004000">
    <property type="entry name" value="Actin"/>
</dbReference>
<name>A0A0M9VQX5_9BASI</name>
<proteinExistence type="inferred from homology"/>
<dbReference type="Gene3D" id="3.30.420.40">
    <property type="match status" value="2"/>
</dbReference>
<dbReference type="PANTHER" id="PTHR11937">
    <property type="entry name" value="ACTIN"/>
    <property type="match status" value="1"/>
</dbReference>
<accession>A0A0M9VQX5</accession>
<keyword evidence="4" id="KW-1185">Reference proteome</keyword>
<dbReference type="OrthoDB" id="74201at2759"/>
<comment type="similarity">
    <text evidence="1">Belongs to the actin family.</text>
</comment>
<evidence type="ECO:0000313" key="4">
    <source>
        <dbReference type="Proteomes" id="UP000037751"/>
    </source>
</evidence>
<dbReference type="VEuPathDB" id="FungiDB:Malapachy_3689"/>
<dbReference type="Pfam" id="PF00022">
    <property type="entry name" value="Actin"/>
    <property type="match status" value="1"/>
</dbReference>
<evidence type="ECO:0000256" key="2">
    <source>
        <dbReference type="SAM" id="MobiDB-lite"/>
    </source>
</evidence>
<dbReference type="RefSeq" id="XP_017993605.1">
    <property type="nucleotide sequence ID" value="XM_018138151.1"/>
</dbReference>
<dbReference type="SUPFAM" id="SSF53067">
    <property type="entry name" value="Actin-like ATPase domain"/>
    <property type="match status" value="2"/>
</dbReference>
<dbReference type="InterPro" id="IPR043129">
    <property type="entry name" value="ATPase_NBD"/>
</dbReference>
<dbReference type="Proteomes" id="UP000037751">
    <property type="component" value="Unassembled WGS sequence"/>
</dbReference>
<feature type="compositionally biased region" description="Basic and acidic residues" evidence="2">
    <location>
        <begin position="256"/>
        <end position="265"/>
    </location>
</feature>
<comment type="caution">
    <text evidence="3">The sequence shown here is derived from an EMBL/GenBank/DDBJ whole genome shotgun (WGS) entry which is preliminary data.</text>
</comment>
<feature type="region of interest" description="Disordered" evidence="2">
    <location>
        <begin position="256"/>
        <end position="278"/>
    </location>
</feature>
<gene>
    <name evidence="3" type="ORF">Malapachy_3689</name>
</gene>
<protein>
    <submittedName>
        <fullName evidence="3">Actin-related protein</fullName>
    </submittedName>
</protein>
<dbReference type="STRING" id="77020.A0A0M9VQX5"/>
<evidence type="ECO:0000313" key="3">
    <source>
        <dbReference type="EMBL" id="KOS15973.1"/>
    </source>
</evidence>
<dbReference type="EMBL" id="LGAV01000001">
    <property type="protein sequence ID" value="KOS15973.1"/>
    <property type="molecule type" value="Genomic_DNA"/>
</dbReference>
<evidence type="ECO:0000256" key="1">
    <source>
        <dbReference type="RuleBase" id="RU000487"/>
    </source>
</evidence>
<dbReference type="GeneID" id="28730027"/>
<organism evidence="3 4">
    <name type="scientific">Malassezia pachydermatis</name>
    <dbReference type="NCBI Taxonomy" id="77020"/>
    <lineage>
        <taxon>Eukaryota</taxon>
        <taxon>Fungi</taxon>
        <taxon>Dikarya</taxon>
        <taxon>Basidiomycota</taxon>
        <taxon>Ustilaginomycotina</taxon>
        <taxon>Malasseziomycetes</taxon>
        <taxon>Malasseziales</taxon>
        <taxon>Malasseziaceae</taxon>
        <taxon>Malassezia</taxon>
    </lineage>
</organism>
<dbReference type="AlphaFoldDB" id="A0A0M9VQX5"/>
<sequence>MSREAHTLILVHDAHHIYAGIGIHDPFARPDVVIDTRVGRQCDGTYITYDQTVHPTAVSDVLWEYPIENGVVRDWKAVETLWRYVLETKLHIKPAENTYYLMLALPSPVSRDVYEESARLLFEQFNVPALSMSEIPLMAAYAVGVLNGLMIDVGFNDTRVSAVSDCMAVPSASLVTKLGLIHCAWWLAYLLKQETDVVQAVEPVARGQLDAALWELAQDLIANKHVYVDAEAAPVVDEDEGVLDVAQALVEGREHDVVEERERQKKMPAKPAAATSTSNATSSSVVTVTFRDVAVPVGTVRTRFHEPLLRPALLDRVVLDVPMPYSVRDAQRARRIGGEPACLSISDAAAWAANNVHPMERRPALWENIIFTGEGSMIKGLPNELMQSFSSHMTTESTELSQVIGEPHPWQPHNARLLRIPDYFSAFKERMDLAPYLGATIFAKLVFGDLSGRNYITKKQYNEGGPSVAFAMGSV</sequence>
<dbReference type="SMART" id="SM00268">
    <property type="entry name" value="ACTIN"/>
    <property type="match status" value="1"/>
</dbReference>